<dbReference type="InterPro" id="IPR014009">
    <property type="entry name" value="PIK_FAT"/>
</dbReference>
<name>A0A167X9M2_9EURO</name>
<dbReference type="PROSITE" id="PS50290">
    <property type="entry name" value="PI3_4_KINASE_3"/>
    <property type="match status" value="1"/>
</dbReference>
<dbReference type="InterPro" id="IPR003152">
    <property type="entry name" value="FATC_dom"/>
</dbReference>
<organism evidence="8 9">
    <name type="scientific">Ascosphaera apis ARSEF 7405</name>
    <dbReference type="NCBI Taxonomy" id="392613"/>
    <lineage>
        <taxon>Eukaryota</taxon>
        <taxon>Fungi</taxon>
        <taxon>Dikarya</taxon>
        <taxon>Ascomycota</taxon>
        <taxon>Pezizomycotina</taxon>
        <taxon>Eurotiomycetes</taxon>
        <taxon>Eurotiomycetidae</taxon>
        <taxon>Onygenales</taxon>
        <taxon>Ascosphaeraceae</taxon>
        <taxon>Ascosphaera</taxon>
    </lineage>
</organism>
<dbReference type="InterPro" id="IPR050517">
    <property type="entry name" value="DDR_Repair_Kinase"/>
</dbReference>
<feature type="compositionally biased region" description="Polar residues" evidence="4">
    <location>
        <begin position="162"/>
        <end position="171"/>
    </location>
</feature>
<evidence type="ECO:0000256" key="2">
    <source>
        <dbReference type="ARBA" id="ARBA00011370"/>
    </source>
</evidence>
<dbReference type="InterPro" id="IPR046807">
    <property type="entry name" value="Tra1_central"/>
</dbReference>
<dbReference type="SMART" id="SM00146">
    <property type="entry name" value="PI3Kc"/>
    <property type="match status" value="1"/>
</dbReference>
<dbReference type="VEuPathDB" id="FungiDB:AAP_04159"/>
<reference evidence="8 9" key="1">
    <citation type="journal article" date="2016" name="Genome Biol. Evol.">
        <title>Divergent and convergent evolution of fungal pathogenicity.</title>
        <authorList>
            <person name="Shang Y."/>
            <person name="Xiao G."/>
            <person name="Zheng P."/>
            <person name="Cen K."/>
            <person name="Zhan S."/>
            <person name="Wang C."/>
        </authorList>
    </citation>
    <scope>NUCLEOTIDE SEQUENCE [LARGE SCALE GENOMIC DNA]</scope>
    <source>
        <strain evidence="8 9">ARSEF 7405</strain>
    </source>
</reference>
<dbReference type="GO" id="GO:0035267">
    <property type="term" value="C:NuA4 histone acetyltransferase complex"/>
    <property type="evidence" value="ECO:0007669"/>
    <property type="project" value="TreeGrafter"/>
</dbReference>
<sequence length="3854" mass="439214">MEQEAVERHIDLFAQRISNPSLDIKQRSQFASEFRDNLDRLCVTSSFSFLLGRLMPVFKEFLAWEASFLTSSHEQKLRNTVLEIIHKLPFHSPEVTPYAADLVDFFMDLIRKENEDNAILCMKIIMDLERHQIEATRAKVQPFLDLILELFSGMEQVVKDTFNSDSQTSPASVPGTPGPANASTQGFPFRSTSPTSSVVSDFGVEQTVSVHLAKSTQSFKVIAECPIILVSILHAHRAVLNETIERVLPIIKTNLDLEANAQKTAHEEAAAKGQTFIGVSRNIKNRAAFGEFITAQIKTLSLMVHLIRQSNDPSKFLPQLPDVIVRLLKDCPAEKPVSRKELLAGLRNIIGLNHHQILLPKIDELLDERLLIGDGLTSYETRRPLAYALLSDLIHHCRESLNRDQMRKTVEVFTSTLHMEYPGTNLTTMSVGLLLNLAPYIRELPDKAEARFFLVTILDAIGDKFAAMNHEFNNATKISKQNRDKAFTITDPTKKDPNLFADFDGDPPDWDEIDIFTAQPVKKLHMRHRPIDPVKDNKLLFSFLVKKLKGFFFELKKCCTDNLGIDTNFLPPNWPEVSHGFNPEEVGVIRKLFREGSKLFRYYGVDKSEPEIKYSSPLDILASLQNMPIDKEEKDLLEGFGTIFHCIDPATFFEVFHTEIPYLHQLMLEHPALMHLPQFFLVCEATSSAFAGMMLQYLMDRIEEVGTDDVSKAKVLLRMFKLSFLAVGMFSEQNEHVLHPHITEIVTKCVQLSVTAKQPMNYFILLRCLFRSIGGSRFDILYKELLPLLEMLLETFNNLLLSARSPQERDFFVELTLTVPARLSHLLPHLSHLMRPIVVAVRGDTDLVGQGLRTLELCVDNLTADYLDPIMAPFMDEMMTALWEHLKPHPYPHFISHTSMRILGKLGGRNRKYLTHPPKLTFQEYADDAPSTDIRLIGSSKDKAFPLDLGVDLAVHQLTKVPKTPEDVASDTFYKLQAYHLLSSQLKLFIGPEHPLDDLATLVRLAADDLAAGNLSEELPDVLNTTSRDGSFIKLESEEKTVKKLLKACITATTVPSLASKAQPFLDDVCKHFVLVDIARTLALNRHVKRPFDVNGGDGPLLMDAKVLADAVVECLSSEKAEVRDAAKRVVRTVHETSAVAFGSPSKAGQISFFSSLSRAFCHACNAEEWFTKAGGTLGIRFLTLELNLAETWLPDKQAVYVRALMFVIKDTPPDLPASTRTCAEETLMAMIRKYTEGVTKDDLHNGKRISSLCSFLSCELSHQSRHVREVARKTLELIAEAVDCQVWELVLPVKDKLLKPIFNKPLRALPFPIQVGYIEAINYLLTLKHGVVPFGEHLTRLLMESLALVDAEDDMLAAQPAEFKTAQQIIAFRVSCLHLLSTAMSFPEFSSEPNNPARLRVLTVFFKFLHARAPEVIEAAKAGMRDYLVHTPKLPREVLQHGLRPILMNLQDAKRLGIPGLNGLARLLALLNNHFKVEIGSRLLDHTKIIADDRILQRASFQLLEQSREMKIIIAIFNVFHLLPPAASGYMKDIIDKVMQLEQRLRRTTWSPFREPTVKFLNRYAEESWSFFSSRFGDEGYGRFFGQILAYPESESIRAKLVSDSENFMKVGFPAEQTENRNTAMINAIYAVYSVCNCKSTRNWLATYPALKQALVNAGCELHARLQGDQPKLSERLRTVQAQDQLMNIFTIYLEDNPTDFDMLFEVVSRISTHELKTTLAWSKFVYNSIITSSDHGFQKSLLRRCFEIYNSRTHALCTKTYILKMLVNPMILNDTQKTWGQDSKILDLDIVDTMNDLIWLKIPSEVMDEPNQLDLANVRMETLQLTATLLKYRHELIHDYRRDIIKYAWAYVRMEDIINKYSGYVLVSYFIVFYETPAQLVLQIFTSLLRAHNNESLALVLQALDVLGPSLPKRLPPAKPSALPWVRWPRRVLAEETNSNQVVCVFQFLVKHADMYYEKREDFAHLIINFLPKVATTAPNPNDTRKIALSLIGLLWSWEKRRHDELASLAALPDVRKRKAEEAGLDLEVGADGQLVPESSTLNVHEFQISADYRLILIRYLITFICSLTERYPVPSSRYSLATRSTPRPPPGSTMIEQAVQYLRNFLSPGHWTDLDVQLYAKAMDPILTSEKADQPDEKHTTSMINSLQVIRIILAYRTDEWILDNIQTIRTLLDKSLRLENPEIQDCLHAVEDDPEASPKLRPPVQRILDALPTGKREGEEPDPDASRPEFVVHLNSIVSEGLSNNHYTSSFNILWTLHRCRPEEVDQHMGGIMKAFMFKLAKDHVGAFAARTAPGVPPRNPEVPAVGEPEYEHTVDLISKGIDITSARIHLLQEHRRSYLNIIAGIAERSQDQRLCLKLLDLTEHWVFNHTETWPTSKEKALVLSKMLNFEHRSNPVPLKRFLELIVTIYEDPKVSKTDIAVRLEPAFLIGTRSKDVELRNRFMSLFDKSLSRSPNARLSYVLTSQNWDTLKDSFWISQASHLLLRAADMAAPARLHIEDYTVFSTSFLYGGFDKDPRKGDIMVDSHLETLIADHRRFCHELGEVKSRDILEPLIQLQYLDPKTAYNIWITIFAISWSVLSQEERFEMEKGIVTLVTRPYHQIQIDDRPNVIQAIIEGCVKARPRCKIPPHVMKFLAKTFDVWYPTAIHLESSAISPIIDTPKARESNLDALVELYAGLQEDDLFYGTWRRRCKYVETNAALSHEQNGMWDKAQQLYEAAQIKARTGAVPFSQAEYYLWEDHWVLCAEKLQQWEILSDFAKHEHFNDLYLESMWRNIEAWSNDTTRDSLDAVVKSVSDAPTPRRLYFQAFLTLLKCHANREPFSELTLVCDDAFQASIRKWHQLPKRITNAHVPILENFQLLVELHDATIISNSLVSTNERNLDSKSAELKLLLGTWRDRLPNVWDDINAWQDLVTWRQHIFQLINTTYLNLLPTSAGNVASNSYAYRGYHEIAWIVNRFAHVARKHQMPEVCINQLSRIYTLPNIEIQEAFLKLREQAKCHYQNPKELTTGLDVINNTNLSYFTSPQKAEFYTLKGMFLAKLGKTSETDDAFGVALYFDVRSARAWAEWAQFNDQSFKADPSNMELARNAMSCYLEAAGLYKSHKSRKILSRILWLLTLDDKEGTISKIFENFGGETPVWYWVTFIPQLLTGLTQKEAELCKAVLGRIAKLFPQSLFFSLRTSREEFLTAKKQHDQKMEKANKARSQAAAASHATPNSSSQTPTTDAKIGDQATNKPEARASETPTISVPGSVPTPALSAQNGTNPAGSNAASNSATPQVSAAQPHQHPTDPAKPKSSQPPRPWEYCEEVMAGLKTAFPLLALSMETMVDQIHSRFKCTIDEDAYRLIVALLNDGIACVSRAPVLYDRDGKLPSITEGNVKRFMENVLPANIRKAFEQDFDLKSLSMYEYIQKLRRWRDRFEEKLDSRASPQSLEAYSSNLAEFKFFKFDEVEVPGQYLQLKDNHKDFIRIDHYLPDVDLVRGPGGCHRRIKIRGHDGSLHPFAVQHPSPRHCRREERMLQLFRIFNSVLERKKESRRRNIKFYLPVVVPLASHIRLIQDDPSYISLQAIYEDHCRRVGMNKDDPILFTMEKMRALIEARQNVSDLPSPHSKRAVADSSKWTAQQSNILRTEIFAAIQEKWVPHTLVLEYFQRIYPNYADLYLFRRQVSYQYACVAFMTYVMHMNSRLPSKLFFSRSTGNIWASDILPSVHTGKGVFFNPEPVPFRLTPNLQTLMGPLFMEGIFSSTMMAIARCLTEPRHELEQQLSIFVRDELLLGVVPTMYLRSNTIEHQLREFVQTNTDFVVNRAVSLASSPDGTLPANQSVIDLISRAVNPHQLAQCDALWMAYI</sequence>
<comment type="subunit">
    <text evidence="2">Associates with DNA double-strand breaks.</text>
</comment>
<dbReference type="GO" id="GO:0000124">
    <property type="term" value="C:SAGA complex"/>
    <property type="evidence" value="ECO:0007669"/>
    <property type="project" value="TreeGrafter"/>
</dbReference>
<dbReference type="InterPro" id="IPR036940">
    <property type="entry name" value="PI3/4_kinase_cat_sf"/>
</dbReference>
<feature type="compositionally biased region" description="Low complexity" evidence="4">
    <location>
        <begin position="3209"/>
        <end position="3225"/>
    </location>
</feature>
<comment type="similarity">
    <text evidence="1">Belongs to the PI3/PI4-kinase family. TRA1 subfamily.</text>
</comment>
<evidence type="ECO:0000259" key="7">
    <source>
        <dbReference type="PROSITE" id="PS51190"/>
    </source>
</evidence>
<dbReference type="InterPro" id="IPR000403">
    <property type="entry name" value="PI3/4_kinase_cat_dom"/>
</dbReference>
<dbReference type="Pfam" id="PF20175">
    <property type="entry name" value="Tra1_central"/>
    <property type="match status" value="1"/>
</dbReference>
<dbReference type="GO" id="GO:0006355">
    <property type="term" value="P:regulation of DNA-templated transcription"/>
    <property type="evidence" value="ECO:0007669"/>
    <property type="project" value="TreeGrafter"/>
</dbReference>
<dbReference type="PANTHER" id="PTHR11139:SF1">
    <property type="entry name" value="TRANSFORMATION_TRANSCRIPTION DOMAIN-ASSOCIATED PROTEIN"/>
    <property type="match status" value="1"/>
</dbReference>
<feature type="domain" description="PI3K/PI4K catalytic" evidence="5">
    <location>
        <begin position="3480"/>
        <end position="3838"/>
    </location>
</feature>
<dbReference type="SUPFAM" id="SSF56112">
    <property type="entry name" value="Protein kinase-like (PK-like)"/>
    <property type="match status" value="1"/>
</dbReference>
<dbReference type="Gene3D" id="1.10.1070.11">
    <property type="entry name" value="Phosphatidylinositol 3-/4-kinase, catalytic domain"/>
    <property type="match status" value="1"/>
</dbReference>
<evidence type="ECO:0000256" key="1">
    <source>
        <dbReference type="ARBA" id="ARBA00007234"/>
    </source>
</evidence>
<dbReference type="InterPro" id="IPR016024">
    <property type="entry name" value="ARM-type_fold"/>
</dbReference>
<dbReference type="PROSITE" id="PS51189">
    <property type="entry name" value="FAT"/>
    <property type="match status" value="1"/>
</dbReference>
<accession>A0A167X9M2</accession>
<dbReference type="PANTHER" id="PTHR11139">
    <property type="entry name" value="ATAXIA TELANGIECTASIA MUTATED ATM -RELATED"/>
    <property type="match status" value="1"/>
</dbReference>
<feature type="region of interest" description="Disordered" evidence="4">
    <location>
        <begin position="3196"/>
        <end position="3308"/>
    </location>
</feature>
<dbReference type="InterPro" id="IPR003151">
    <property type="entry name" value="PIK-rel_kinase_FAT"/>
</dbReference>
<dbReference type="CDD" id="cd05163">
    <property type="entry name" value="PIKK_TRRAP"/>
    <property type="match status" value="1"/>
</dbReference>
<gene>
    <name evidence="8" type="ORF">AAP_04159</name>
</gene>
<dbReference type="SUPFAM" id="SSF48371">
    <property type="entry name" value="ARM repeat"/>
    <property type="match status" value="3"/>
</dbReference>
<dbReference type="InterPro" id="IPR011009">
    <property type="entry name" value="Kinase-like_dom_sf"/>
</dbReference>
<dbReference type="PROSITE" id="PS51190">
    <property type="entry name" value="FATC"/>
    <property type="match status" value="1"/>
</dbReference>
<feature type="domain" description="FAT" evidence="6">
    <location>
        <begin position="2636"/>
        <end position="3191"/>
    </location>
</feature>
<comment type="function">
    <text evidence="3">Serine/threonine protein kinase which activates checkpoint signaling upon genotoxic stresses such as ionizing radiation (IR), ultraviolet light (UV), or DNA replication stalling, thereby acting as a DNA damage sensor. Recognizes the substrate consensus sequence [ST]-Q. Phosphorylates histone H2A to form H2AS128ph (gamma-H2A) at sites of DNA damage, involved in the regulation of DNA damage response mechanism. Required for the control of telomere length and genome stability.</text>
</comment>
<dbReference type="EMBL" id="AZGZ01000019">
    <property type="protein sequence ID" value="KZZ89808.1"/>
    <property type="molecule type" value="Genomic_DNA"/>
</dbReference>
<proteinExistence type="inferred from homology"/>
<dbReference type="OrthoDB" id="4194747at2759"/>
<feature type="compositionally biased region" description="Basic and acidic residues" evidence="4">
    <location>
        <begin position="3196"/>
        <end position="3207"/>
    </location>
</feature>
<dbReference type="Pfam" id="PF20206">
    <property type="entry name" value="Tra1_ring"/>
    <property type="match status" value="1"/>
</dbReference>
<keyword evidence="9" id="KW-1185">Reference proteome</keyword>
<evidence type="ECO:0000313" key="8">
    <source>
        <dbReference type="EMBL" id="KZZ89808.1"/>
    </source>
</evidence>
<evidence type="ECO:0000313" key="9">
    <source>
        <dbReference type="Proteomes" id="UP000242877"/>
    </source>
</evidence>
<feature type="region of interest" description="Disordered" evidence="4">
    <location>
        <begin position="162"/>
        <end position="188"/>
    </location>
</feature>
<dbReference type="Pfam" id="PF00454">
    <property type="entry name" value="PI3_PI4_kinase"/>
    <property type="match status" value="1"/>
</dbReference>
<dbReference type="GO" id="GO:0005634">
    <property type="term" value="C:nucleus"/>
    <property type="evidence" value="ECO:0007669"/>
    <property type="project" value="TreeGrafter"/>
</dbReference>
<evidence type="ECO:0000256" key="4">
    <source>
        <dbReference type="SAM" id="MobiDB-lite"/>
    </source>
</evidence>
<comment type="caution">
    <text evidence="8">The sequence shown here is derived from an EMBL/GenBank/DDBJ whole genome shotgun (WGS) entry which is preliminary data.</text>
</comment>
<dbReference type="Proteomes" id="UP000242877">
    <property type="component" value="Unassembled WGS sequence"/>
</dbReference>
<dbReference type="InterPro" id="IPR046805">
    <property type="entry name" value="Tra1_ring"/>
</dbReference>
<evidence type="ECO:0000259" key="5">
    <source>
        <dbReference type="PROSITE" id="PS50290"/>
    </source>
</evidence>
<evidence type="ECO:0000259" key="6">
    <source>
        <dbReference type="PROSITE" id="PS51189"/>
    </source>
</evidence>
<feature type="compositionally biased region" description="Low complexity" evidence="4">
    <location>
        <begin position="3267"/>
        <end position="3283"/>
    </location>
</feature>
<dbReference type="Pfam" id="PF02259">
    <property type="entry name" value="FAT"/>
    <property type="match status" value="1"/>
</dbReference>
<dbReference type="GO" id="GO:0006281">
    <property type="term" value="P:DNA repair"/>
    <property type="evidence" value="ECO:0007669"/>
    <property type="project" value="TreeGrafter"/>
</dbReference>
<dbReference type="Pfam" id="PF02260">
    <property type="entry name" value="FATC"/>
    <property type="match status" value="1"/>
</dbReference>
<protein>
    <submittedName>
        <fullName evidence="8">Histone acetylase complex subunit Paf400</fullName>
    </submittedName>
</protein>
<evidence type="ECO:0000256" key="3">
    <source>
        <dbReference type="ARBA" id="ARBA00025079"/>
    </source>
</evidence>
<feature type="domain" description="FATC" evidence="7">
    <location>
        <begin position="3822"/>
        <end position="3854"/>
    </location>
</feature>